<keyword evidence="2 4" id="KW-0819">tRNA processing</keyword>
<dbReference type="InterPro" id="IPR001406">
    <property type="entry name" value="PsdUridine_synth_TruA"/>
</dbReference>
<feature type="domain" description="Pseudouridine synthase I TruA alpha/beta" evidence="6">
    <location>
        <begin position="155"/>
        <end position="263"/>
    </location>
</feature>
<evidence type="ECO:0000259" key="6">
    <source>
        <dbReference type="Pfam" id="PF01416"/>
    </source>
</evidence>
<feature type="domain" description="Pseudouridine synthase I TruA alpha/beta" evidence="6">
    <location>
        <begin position="17"/>
        <end position="113"/>
    </location>
</feature>
<feature type="binding site" evidence="4">
    <location>
        <position position="121"/>
    </location>
    <ligand>
        <name>substrate</name>
    </ligand>
</feature>
<dbReference type="NCBIfam" id="TIGR00071">
    <property type="entry name" value="hisT_truA"/>
    <property type="match status" value="1"/>
</dbReference>
<dbReference type="InterPro" id="IPR020094">
    <property type="entry name" value="TruA/RsuA/RluB/E/F_N"/>
</dbReference>
<evidence type="ECO:0000256" key="3">
    <source>
        <dbReference type="ARBA" id="ARBA00023235"/>
    </source>
</evidence>
<dbReference type="InterPro" id="IPR020095">
    <property type="entry name" value="PsdUridine_synth_TruA_C"/>
</dbReference>
<name>A0ABP5CJN1_9ACTN</name>
<comment type="subunit">
    <text evidence="4">Homodimer.</text>
</comment>
<dbReference type="HAMAP" id="MF_00171">
    <property type="entry name" value="TruA"/>
    <property type="match status" value="1"/>
</dbReference>
<keyword evidence="3 4" id="KW-0413">Isomerase</keyword>
<comment type="function">
    <text evidence="4">Formation of pseudouridine at positions 38, 39 and 40 in the anticodon stem and loop of transfer RNAs.</text>
</comment>
<evidence type="ECO:0000256" key="1">
    <source>
        <dbReference type="ARBA" id="ARBA00009375"/>
    </source>
</evidence>
<proteinExistence type="inferred from homology"/>
<dbReference type="PANTHER" id="PTHR11142">
    <property type="entry name" value="PSEUDOURIDYLATE SYNTHASE"/>
    <property type="match status" value="1"/>
</dbReference>
<feature type="active site" description="Nucleophile" evidence="4">
    <location>
        <position position="60"/>
    </location>
</feature>
<dbReference type="CDD" id="cd02570">
    <property type="entry name" value="PseudoU_synth_EcTruA"/>
    <property type="match status" value="1"/>
</dbReference>
<evidence type="ECO:0000256" key="4">
    <source>
        <dbReference type="HAMAP-Rule" id="MF_00171"/>
    </source>
</evidence>
<dbReference type="EMBL" id="BAAAQM010000008">
    <property type="protein sequence ID" value="GAA1962609.1"/>
    <property type="molecule type" value="Genomic_DNA"/>
</dbReference>
<comment type="caution">
    <text evidence="4">Lacks conserved residue(s) required for the propagation of feature annotation.</text>
</comment>
<comment type="caution">
    <text evidence="7">The sequence shown here is derived from an EMBL/GenBank/DDBJ whole genome shotgun (WGS) entry which is preliminary data.</text>
</comment>
<comment type="catalytic activity">
    <reaction evidence="4 5">
        <text>uridine(38/39/40) in tRNA = pseudouridine(38/39/40) in tRNA</text>
        <dbReference type="Rhea" id="RHEA:22376"/>
        <dbReference type="Rhea" id="RHEA-COMP:10085"/>
        <dbReference type="Rhea" id="RHEA-COMP:10087"/>
        <dbReference type="ChEBI" id="CHEBI:65314"/>
        <dbReference type="ChEBI" id="CHEBI:65315"/>
        <dbReference type="EC" id="5.4.99.12"/>
    </reaction>
</comment>
<dbReference type="InterPro" id="IPR020103">
    <property type="entry name" value="PsdUridine_synth_cat_dom_sf"/>
</dbReference>
<evidence type="ECO:0000313" key="7">
    <source>
        <dbReference type="EMBL" id="GAA1962609.1"/>
    </source>
</evidence>
<keyword evidence="8" id="KW-1185">Reference proteome</keyword>
<reference evidence="8" key="1">
    <citation type="journal article" date="2019" name="Int. J. Syst. Evol. Microbiol.">
        <title>The Global Catalogue of Microorganisms (GCM) 10K type strain sequencing project: providing services to taxonomists for standard genome sequencing and annotation.</title>
        <authorList>
            <consortium name="The Broad Institute Genomics Platform"/>
            <consortium name="The Broad Institute Genome Sequencing Center for Infectious Disease"/>
            <person name="Wu L."/>
            <person name="Ma J."/>
        </authorList>
    </citation>
    <scope>NUCLEOTIDE SEQUENCE [LARGE SCALE GENOMIC DNA]</scope>
    <source>
        <strain evidence="8">JCM 16013</strain>
    </source>
</reference>
<dbReference type="Proteomes" id="UP001499854">
    <property type="component" value="Unassembled WGS sequence"/>
</dbReference>
<dbReference type="RefSeq" id="WP_344656608.1">
    <property type="nucleotide sequence ID" value="NZ_BAAAQM010000008.1"/>
</dbReference>
<dbReference type="Gene3D" id="3.30.70.580">
    <property type="entry name" value="Pseudouridine synthase I, catalytic domain, N-terminal subdomain"/>
    <property type="match status" value="1"/>
</dbReference>
<dbReference type="Pfam" id="PF01416">
    <property type="entry name" value="PseudoU_synth_1"/>
    <property type="match status" value="2"/>
</dbReference>
<evidence type="ECO:0000256" key="2">
    <source>
        <dbReference type="ARBA" id="ARBA00022694"/>
    </source>
</evidence>
<comment type="similarity">
    <text evidence="1 4 5">Belongs to the tRNA pseudouridine synthase TruA family.</text>
</comment>
<dbReference type="EC" id="5.4.99.12" evidence="4"/>
<gene>
    <name evidence="4 7" type="primary">truA</name>
    <name evidence="7" type="ORF">GCM10009838_19420</name>
</gene>
<dbReference type="SUPFAM" id="SSF55120">
    <property type="entry name" value="Pseudouridine synthase"/>
    <property type="match status" value="1"/>
</dbReference>
<evidence type="ECO:0000256" key="5">
    <source>
        <dbReference type="RuleBase" id="RU003792"/>
    </source>
</evidence>
<protein>
    <recommendedName>
        <fullName evidence="4">tRNA pseudouridine synthase A</fullName>
        <ecNumber evidence="4">5.4.99.12</ecNumber>
    </recommendedName>
    <alternativeName>
        <fullName evidence="4">tRNA pseudouridine(38-40) synthase</fullName>
    </alternativeName>
    <alternativeName>
        <fullName evidence="4">tRNA pseudouridylate synthase I</fullName>
    </alternativeName>
    <alternativeName>
        <fullName evidence="4">tRNA-uridine isomerase I</fullName>
    </alternativeName>
</protein>
<organism evidence="7 8">
    <name type="scientific">Catenulispora subtropica</name>
    <dbReference type="NCBI Taxonomy" id="450798"/>
    <lineage>
        <taxon>Bacteria</taxon>
        <taxon>Bacillati</taxon>
        <taxon>Actinomycetota</taxon>
        <taxon>Actinomycetes</taxon>
        <taxon>Catenulisporales</taxon>
        <taxon>Catenulisporaceae</taxon>
        <taxon>Catenulispora</taxon>
    </lineage>
</organism>
<accession>A0ABP5CJN1</accession>
<dbReference type="InterPro" id="IPR020097">
    <property type="entry name" value="PsdUridine_synth_TruA_a/b_dom"/>
</dbReference>
<sequence>MSTEPAPGDVRIRLDLAYDGTAFSGWAVQPKRRTVCGELTAALSTVLRRDVTLVVAGRTDAGVHASGQVAHLDVPAVLWAEHEERLLRRLAAVLPADVRVWSAAVAPAGFDARFAAVGRRYAYRVTDAPYGPHPLRRHDVLWHPRELDPQLMNEAAAALLGEHDFASFCKKREGATTIRCLTHLEWTREAPTSLTPTGLLVADVRADAFCHSMVRSLVGALLAVGEGRRPTSDPGRILAERVRSPEVKVAPPQGLTLEEVVYPADEELAAQQVRTRRVRVLESEAEESGRS</sequence>
<dbReference type="PIRSF" id="PIRSF001430">
    <property type="entry name" value="tRNA_psdUrid_synth"/>
    <property type="match status" value="1"/>
</dbReference>
<dbReference type="Gene3D" id="3.30.70.660">
    <property type="entry name" value="Pseudouridine synthase I, catalytic domain, C-terminal subdomain"/>
    <property type="match status" value="1"/>
</dbReference>
<evidence type="ECO:0000313" key="8">
    <source>
        <dbReference type="Proteomes" id="UP001499854"/>
    </source>
</evidence>
<dbReference type="PANTHER" id="PTHR11142:SF0">
    <property type="entry name" value="TRNA PSEUDOURIDINE SYNTHASE-LIKE 1"/>
    <property type="match status" value="1"/>
</dbReference>